<sequence length="78" mass="8712">MLHLLLCTLSDSSPLVQGRASVGLTSPVKNRQLRRINKSEALRKQKESDGQHQAEKRLKLLQIHSAVDIAYFDVSICA</sequence>
<dbReference type="AlphaFoldDB" id="A0A0V0Z4K6"/>
<evidence type="ECO:0000313" key="2">
    <source>
        <dbReference type="Proteomes" id="UP000054783"/>
    </source>
</evidence>
<evidence type="ECO:0000313" key="1">
    <source>
        <dbReference type="EMBL" id="KRY07018.1"/>
    </source>
</evidence>
<protein>
    <submittedName>
        <fullName evidence="1">Uncharacterized protein</fullName>
    </submittedName>
</protein>
<name>A0A0V0Z4K6_9BILA</name>
<accession>A0A0V0Z4K6</accession>
<organism evidence="1 2">
    <name type="scientific">Trichinella patagoniensis</name>
    <dbReference type="NCBI Taxonomy" id="990121"/>
    <lineage>
        <taxon>Eukaryota</taxon>
        <taxon>Metazoa</taxon>
        <taxon>Ecdysozoa</taxon>
        <taxon>Nematoda</taxon>
        <taxon>Enoplea</taxon>
        <taxon>Dorylaimia</taxon>
        <taxon>Trichinellida</taxon>
        <taxon>Trichinellidae</taxon>
        <taxon>Trichinella</taxon>
    </lineage>
</organism>
<dbReference type="Proteomes" id="UP000054783">
    <property type="component" value="Unassembled WGS sequence"/>
</dbReference>
<gene>
    <name evidence="1" type="ORF">T12_13869</name>
</gene>
<comment type="caution">
    <text evidence="1">The sequence shown here is derived from an EMBL/GenBank/DDBJ whole genome shotgun (WGS) entry which is preliminary data.</text>
</comment>
<proteinExistence type="predicted"/>
<keyword evidence="2" id="KW-1185">Reference proteome</keyword>
<dbReference type="EMBL" id="JYDQ01000580">
    <property type="protein sequence ID" value="KRY07018.1"/>
    <property type="molecule type" value="Genomic_DNA"/>
</dbReference>
<reference evidence="1 2" key="1">
    <citation type="submission" date="2015-01" db="EMBL/GenBank/DDBJ databases">
        <title>Evolution of Trichinella species and genotypes.</title>
        <authorList>
            <person name="Korhonen P.K."/>
            <person name="Edoardo P."/>
            <person name="Giuseppe L.R."/>
            <person name="Gasser R.B."/>
        </authorList>
    </citation>
    <scope>NUCLEOTIDE SEQUENCE [LARGE SCALE GENOMIC DNA]</scope>
    <source>
        <strain evidence="1">ISS2496</strain>
    </source>
</reference>